<dbReference type="AlphaFoldDB" id="A0A0M9GHD4"/>
<dbReference type="PANTHER" id="PTHR33164">
    <property type="entry name" value="TRANSCRIPTIONAL REGULATOR, MARR FAMILY"/>
    <property type="match status" value="1"/>
</dbReference>
<evidence type="ECO:0000259" key="5">
    <source>
        <dbReference type="PROSITE" id="PS50995"/>
    </source>
</evidence>
<protein>
    <submittedName>
        <fullName evidence="6">Transcriptional regulator, MarR family</fullName>
    </submittedName>
</protein>
<evidence type="ECO:0000256" key="1">
    <source>
        <dbReference type="ARBA" id="ARBA00023015"/>
    </source>
</evidence>
<sequence length="157" mass="17496">MSPSEPKPLPTRHEGPSESPGFLLWRISNSWQREQRAALQPLGLTHTQFVMLAVATWFGAQEPLTQARLSQLTGSDPMTTSQVVRTLLANGLFVREIHPTDTRAKIISVSEAGRDIAQKAIVVVEEVDRRFFAALGEQQSSLVGLFQTLLEKRHHTD</sequence>
<dbReference type="STRING" id="50340.PF66_02129"/>
<dbReference type="GO" id="GO:0003700">
    <property type="term" value="F:DNA-binding transcription factor activity"/>
    <property type="evidence" value="ECO:0007669"/>
    <property type="project" value="InterPro"/>
</dbReference>
<dbReference type="OrthoDB" id="9806864at2"/>
<keyword evidence="1" id="KW-0805">Transcription regulation</keyword>
<feature type="region of interest" description="Disordered" evidence="4">
    <location>
        <begin position="1"/>
        <end position="20"/>
    </location>
</feature>
<dbReference type="InterPro" id="IPR036388">
    <property type="entry name" value="WH-like_DNA-bd_sf"/>
</dbReference>
<dbReference type="InterPro" id="IPR039422">
    <property type="entry name" value="MarR/SlyA-like"/>
</dbReference>
<dbReference type="EMBL" id="JSYZ01000007">
    <property type="protein sequence ID" value="KPA91247.1"/>
    <property type="molecule type" value="Genomic_DNA"/>
</dbReference>
<dbReference type="PANTHER" id="PTHR33164:SF64">
    <property type="entry name" value="TRANSCRIPTIONAL REGULATOR SLYA"/>
    <property type="match status" value="1"/>
</dbReference>
<organism evidence="6 7">
    <name type="scientific">Pseudomonas asplenii</name>
    <dbReference type="NCBI Taxonomy" id="53407"/>
    <lineage>
        <taxon>Bacteria</taxon>
        <taxon>Pseudomonadati</taxon>
        <taxon>Pseudomonadota</taxon>
        <taxon>Gammaproteobacteria</taxon>
        <taxon>Pseudomonadales</taxon>
        <taxon>Pseudomonadaceae</taxon>
        <taxon>Pseudomonas</taxon>
    </lineage>
</organism>
<evidence type="ECO:0000256" key="2">
    <source>
        <dbReference type="ARBA" id="ARBA00023125"/>
    </source>
</evidence>
<dbReference type="GO" id="GO:0006950">
    <property type="term" value="P:response to stress"/>
    <property type="evidence" value="ECO:0007669"/>
    <property type="project" value="TreeGrafter"/>
</dbReference>
<dbReference type="RefSeq" id="WP_054062612.1">
    <property type="nucleotide sequence ID" value="NZ_JSYZ01000007.1"/>
</dbReference>
<dbReference type="PROSITE" id="PS50995">
    <property type="entry name" value="HTH_MARR_2"/>
    <property type="match status" value="1"/>
</dbReference>
<dbReference type="InterPro" id="IPR036390">
    <property type="entry name" value="WH_DNA-bd_sf"/>
</dbReference>
<evidence type="ECO:0000256" key="4">
    <source>
        <dbReference type="SAM" id="MobiDB-lite"/>
    </source>
</evidence>
<evidence type="ECO:0000256" key="3">
    <source>
        <dbReference type="ARBA" id="ARBA00023163"/>
    </source>
</evidence>
<dbReference type="SMART" id="SM00347">
    <property type="entry name" value="HTH_MARR"/>
    <property type="match status" value="1"/>
</dbReference>
<keyword evidence="7" id="KW-1185">Reference proteome</keyword>
<comment type="caution">
    <text evidence="6">The sequence shown here is derived from an EMBL/GenBank/DDBJ whole genome shotgun (WGS) entry which is preliminary data.</text>
</comment>
<dbReference type="PATRIC" id="fig|50340.43.peg.5497"/>
<dbReference type="Pfam" id="PF01047">
    <property type="entry name" value="MarR"/>
    <property type="match status" value="1"/>
</dbReference>
<keyword evidence="2" id="KW-0238">DNA-binding</keyword>
<gene>
    <name evidence="6" type="ORF">PF66_02129</name>
</gene>
<dbReference type="SUPFAM" id="SSF46785">
    <property type="entry name" value="Winged helix' DNA-binding domain"/>
    <property type="match status" value="1"/>
</dbReference>
<accession>A0A0M9GHD4</accession>
<evidence type="ECO:0000313" key="6">
    <source>
        <dbReference type="EMBL" id="KPA91247.1"/>
    </source>
</evidence>
<feature type="domain" description="HTH marR-type" evidence="5">
    <location>
        <begin position="17"/>
        <end position="155"/>
    </location>
</feature>
<dbReference type="GO" id="GO:0003677">
    <property type="term" value="F:DNA binding"/>
    <property type="evidence" value="ECO:0007669"/>
    <property type="project" value="UniProtKB-KW"/>
</dbReference>
<dbReference type="Proteomes" id="UP000037931">
    <property type="component" value="Unassembled WGS sequence"/>
</dbReference>
<reference evidence="6 7" key="1">
    <citation type="journal article" date="2015" name="PLoS ONE">
        <title>Rice-Infecting Pseudomonas Genomes Are Highly Accessorized and Harbor Multiple Putative Virulence Mechanisms to Cause Sheath Brown Rot.</title>
        <authorList>
            <person name="Quibod I.L."/>
            <person name="Grande G."/>
            <person name="Oreiro E.G."/>
            <person name="Borja F.N."/>
            <person name="Dossa G.S."/>
            <person name="Mauleon R."/>
            <person name="Cruz C.V."/>
            <person name="Oliva R."/>
        </authorList>
    </citation>
    <scope>NUCLEOTIDE SEQUENCE [LARGE SCALE GENOMIC DNA]</scope>
    <source>
        <strain evidence="6 7">IRRI 6609</strain>
    </source>
</reference>
<proteinExistence type="predicted"/>
<keyword evidence="3" id="KW-0804">Transcription</keyword>
<evidence type="ECO:0000313" key="7">
    <source>
        <dbReference type="Proteomes" id="UP000037931"/>
    </source>
</evidence>
<dbReference type="InterPro" id="IPR000835">
    <property type="entry name" value="HTH_MarR-typ"/>
</dbReference>
<dbReference type="Gene3D" id="1.10.10.10">
    <property type="entry name" value="Winged helix-like DNA-binding domain superfamily/Winged helix DNA-binding domain"/>
    <property type="match status" value="1"/>
</dbReference>
<name>A0A0M9GHD4_9PSED</name>